<dbReference type="AlphaFoldDB" id="A0A1F6GZ23"/>
<sequence>MPLYEYQCPSCGQSFTELRKHDEKDRPLSCPHCGKEVSNRLVTASALGGSEGTAGRGAGSSCGTSGFR</sequence>
<feature type="domain" description="Putative regulatory protein FmdB zinc ribbon" evidence="2">
    <location>
        <begin position="1"/>
        <end position="43"/>
    </location>
</feature>
<dbReference type="Proteomes" id="UP000177583">
    <property type="component" value="Unassembled WGS sequence"/>
</dbReference>
<evidence type="ECO:0000256" key="1">
    <source>
        <dbReference type="SAM" id="MobiDB-lite"/>
    </source>
</evidence>
<feature type="region of interest" description="Disordered" evidence="1">
    <location>
        <begin position="47"/>
        <end position="68"/>
    </location>
</feature>
<evidence type="ECO:0000313" key="4">
    <source>
        <dbReference type="Proteomes" id="UP000177583"/>
    </source>
</evidence>
<reference evidence="3 4" key="1">
    <citation type="journal article" date="2016" name="Nat. Commun.">
        <title>Thousands of microbial genomes shed light on interconnected biogeochemical processes in an aquifer system.</title>
        <authorList>
            <person name="Anantharaman K."/>
            <person name="Brown C.T."/>
            <person name="Hug L.A."/>
            <person name="Sharon I."/>
            <person name="Castelle C.J."/>
            <person name="Probst A.J."/>
            <person name="Thomas B.C."/>
            <person name="Singh A."/>
            <person name="Wilkins M.J."/>
            <person name="Karaoz U."/>
            <person name="Brodie E.L."/>
            <person name="Williams K.H."/>
            <person name="Hubbard S.S."/>
            <person name="Banfield J.F."/>
        </authorList>
    </citation>
    <scope>NUCLEOTIDE SEQUENCE [LARGE SCALE GENOMIC DNA]</scope>
</reference>
<evidence type="ECO:0000259" key="2">
    <source>
        <dbReference type="SMART" id="SM00834"/>
    </source>
</evidence>
<proteinExistence type="predicted"/>
<organism evidence="3 4">
    <name type="scientific">Candidatus Lambdaproteobacteria bacterium RIFOXYD2_FULL_56_26</name>
    <dbReference type="NCBI Taxonomy" id="1817773"/>
    <lineage>
        <taxon>Bacteria</taxon>
        <taxon>Pseudomonadati</taxon>
        <taxon>Pseudomonadota</taxon>
        <taxon>Candidatus Lambdaproteobacteria</taxon>
    </lineage>
</organism>
<comment type="caution">
    <text evidence="3">The sequence shown here is derived from an EMBL/GenBank/DDBJ whole genome shotgun (WGS) entry which is preliminary data.</text>
</comment>
<feature type="compositionally biased region" description="Gly residues" evidence="1">
    <location>
        <begin position="49"/>
        <end position="60"/>
    </location>
</feature>
<dbReference type="SMART" id="SM00834">
    <property type="entry name" value="CxxC_CXXC_SSSS"/>
    <property type="match status" value="1"/>
</dbReference>
<dbReference type="InterPro" id="IPR013429">
    <property type="entry name" value="Regulatory_FmdB_Zinc_ribbon"/>
</dbReference>
<accession>A0A1F6GZ23</accession>
<evidence type="ECO:0000313" key="3">
    <source>
        <dbReference type="EMBL" id="OGH03398.1"/>
    </source>
</evidence>
<dbReference type="NCBIfam" id="TIGR02605">
    <property type="entry name" value="CxxC_CxxC_SSSS"/>
    <property type="match status" value="1"/>
</dbReference>
<dbReference type="Pfam" id="PF09723">
    <property type="entry name" value="Zn_ribbon_8"/>
    <property type="match status" value="1"/>
</dbReference>
<dbReference type="EMBL" id="MFNF01000017">
    <property type="protein sequence ID" value="OGH03398.1"/>
    <property type="molecule type" value="Genomic_DNA"/>
</dbReference>
<gene>
    <name evidence="3" type="ORF">A2557_02630</name>
</gene>
<dbReference type="Gene3D" id="2.20.28.30">
    <property type="entry name" value="RNA polymerase ii, chain L"/>
    <property type="match status" value="1"/>
</dbReference>
<name>A0A1F6GZ23_9PROT</name>
<protein>
    <recommendedName>
        <fullName evidence="2">Putative regulatory protein FmdB zinc ribbon domain-containing protein</fullName>
    </recommendedName>
</protein>